<organism evidence="2 3">
    <name type="scientific">Portunus trituberculatus</name>
    <name type="common">Swimming crab</name>
    <name type="synonym">Neptunus trituberculatus</name>
    <dbReference type="NCBI Taxonomy" id="210409"/>
    <lineage>
        <taxon>Eukaryota</taxon>
        <taxon>Metazoa</taxon>
        <taxon>Ecdysozoa</taxon>
        <taxon>Arthropoda</taxon>
        <taxon>Crustacea</taxon>
        <taxon>Multicrustacea</taxon>
        <taxon>Malacostraca</taxon>
        <taxon>Eumalacostraca</taxon>
        <taxon>Eucarida</taxon>
        <taxon>Decapoda</taxon>
        <taxon>Pleocyemata</taxon>
        <taxon>Brachyura</taxon>
        <taxon>Eubrachyura</taxon>
        <taxon>Portunoidea</taxon>
        <taxon>Portunidae</taxon>
        <taxon>Portuninae</taxon>
        <taxon>Portunus</taxon>
    </lineage>
</organism>
<name>A0A5B7I788_PORTR</name>
<evidence type="ECO:0000313" key="3">
    <source>
        <dbReference type="Proteomes" id="UP000324222"/>
    </source>
</evidence>
<evidence type="ECO:0000256" key="1">
    <source>
        <dbReference type="SAM" id="MobiDB-lite"/>
    </source>
</evidence>
<feature type="region of interest" description="Disordered" evidence="1">
    <location>
        <begin position="88"/>
        <end position="156"/>
    </location>
</feature>
<accession>A0A5B7I788</accession>
<gene>
    <name evidence="2" type="ORF">E2C01_074138</name>
</gene>
<evidence type="ECO:0000313" key="2">
    <source>
        <dbReference type="EMBL" id="MPC79602.1"/>
    </source>
</evidence>
<protein>
    <submittedName>
        <fullName evidence="2">Uncharacterized protein</fullName>
    </submittedName>
</protein>
<comment type="caution">
    <text evidence="2">The sequence shown here is derived from an EMBL/GenBank/DDBJ whole genome shotgun (WGS) entry which is preliminary data.</text>
</comment>
<dbReference type="EMBL" id="VSRR010051565">
    <property type="protein sequence ID" value="MPC79602.1"/>
    <property type="molecule type" value="Genomic_DNA"/>
</dbReference>
<reference evidence="2 3" key="1">
    <citation type="submission" date="2019-05" db="EMBL/GenBank/DDBJ databases">
        <title>Another draft genome of Portunus trituberculatus and its Hox gene families provides insights of decapod evolution.</title>
        <authorList>
            <person name="Jeong J.-H."/>
            <person name="Song I."/>
            <person name="Kim S."/>
            <person name="Choi T."/>
            <person name="Kim D."/>
            <person name="Ryu S."/>
            <person name="Kim W."/>
        </authorList>
    </citation>
    <scope>NUCLEOTIDE SEQUENCE [LARGE SCALE GENOMIC DNA]</scope>
    <source>
        <tissue evidence="2">Muscle</tissue>
    </source>
</reference>
<sequence length="156" mass="16957">MGEGRRVRLAPVQRLLSTHLSSLTLHPAAVTITSKSRSYLPLPARRDAAACLCRRQHHHHRHHHTASPLASLRGAWDKLRGVLSLRRWRGGGGMRELVPNRGRPQGFPIPSPQPLLSPAPPRPPPRPSHCHSGTRSPPHSVSPPARPPSSGVSVSA</sequence>
<keyword evidence="3" id="KW-1185">Reference proteome</keyword>
<dbReference type="AlphaFoldDB" id="A0A5B7I788"/>
<dbReference type="Proteomes" id="UP000324222">
    <property type="component" value="Unassembled WGS sequence"/>
</dbReference>
<feature type="compositionally biased region" description="Pro residues" evidence="1">
    <location>
        <begin position="107"/>
        <end position="127"/>
    </location>
</feature>
<proteinExistence type="predicted"/>